<protein>
    <recommendedName>
        <fullName evidence="2">Matrix protein</fullName>
    </recommendedName>
</protein>
<evidence type="ECO:0000256" key="3">
    <source>
        <dbReference type="ARBA" id="ARBA00022844"/>
    </source>
</evidence>
<dbReference type="GO" id="GO:0039660">
    <property type="term" value="F:structural constituent of virion"/>
    <property type="evidence" value="ECO:0007669"/>
    <property type="project" value="UniProtKB-KW"/>
</dbReference>
<dbReference type="Gene3D" id="2.70.20.60">
    <property type="entry name" value="Viral matrix protein, C-terminal domain"/>
    <property type="match status" value="1"/>
</dbReference>
<dbReference type="InterPro" id="IPR055413">
    <property type="entry name" value="Matrix_Paramyxo_C"/>
</dbReference>
<evidence type="ECO:0000256" key="2">
    <source>
        <dbReference type="ARBA" id="ARBA00017678"/>
    </source>
</evidence>
<dbReference type="KEGG" id="vg:12977627"/>
<evidence type="ECO:0000259" key="5">
    <source>
        <dbReference type="Pfam" id="PF00661"/>
    </source>
</evidence>
<dbReference type="GO" id="GO:0019068">
    <property type="term" value="P:virion assembly"/>
    <property type="evidence" value="ECO:0007669"/>
    <property type="project" value="InterPro"/>
</dbReference>
<accession>B8XH62</accession>
<evidence type="ECO:0000259" key="6">
    <source>
        <dbReference type="Pfam" id="PF23765"/>
    </source>
</evidence>
<feature type="domain" description="Matrix protein C-terminal Paramyxoviridae" evidence="6">
    <location>
        <begin position="175"/>
        <end position="333"/>
    </location>
</feature>
<dbReference type="Pfam" id="PF23765">
    <property type="entry name" value="Matrix_Paramyxo_C"/>
    <property type="match status" value="1"/>
</dbReference>
<name>B8XH62_9MONO</name>
<comment type="subcellular location">
    <subcellularLocation>
        <location evidence="1">Virion</location>
    </subcellularLocation>
</comment>
<dbReference type="Gene3D" id="2.70.20.50">
    <property type="entry name" value="Viral matrix protein, N-terminal domain"/>
    <property type="match status" value="1"/>
</dbReference>
<proteinExistence type="predicted"/>
<keyword evidence="3" id="KW-0946">Virion</keyword>
<dbReference type="Proteomes" id="UP000124824">
    <property type="component" value="Segment"/>
</dbReference>
<dbReference type="InterPro" id="IPR042540">
    <property type="entry name" value="Matrix_N"/>
</dbReference>
<dbReference type="Pfam" id="PF00661">
    <property type="entry name" value="Matrix_Paramyxo_N"/>
    <property type="match status" value="1"/>
</dbReference>
<evidence type="ECO:0000313" key="7">
    <source>
        <dbReference type="EMBL" id="ACL97357.1"/>
    </source>
</evidence>
<organism evidence="7 8">
    <name type="scientific">Nariva virus</name>
    <dbReference type="NCBI Taxonomy" id="590647"/>
    <lineage>
        <taxon>Viruses</taxon>
        <taxon>Riboviria</taxon>
        <taxon>Orthornavirae</taxon>
        <taxon>Negarnaviricota</taxon>
        <taxon>Haploviricotina</taxon>
        <taxon>Monjiviricetes</taxon>
        <taxon>Mononegavirales</taxon>
        <taxon>Paramyxoviridae</taxon>
        <taxon>Orthoparamyxovirinae</taxon>
        <taxon>Narmovirus</taxon>
        <taxon>Narmovirus narivaense</taxon>
    </lineage>
</organism>
<gene>
    <name evidence="7" type="primary">M</name>
</gene>
<keyword evidence="4" id="KW-0468">Viral matrix protein</keyword>
<dbReference type="GeneID" id="12977627"/>
<reference evidence="7 8" key="1">
    <citation type="journal article" date="2009" name="Arch. Virol.">
        <title>Complete genome sequence of Nariva virus, a rodent paramyxovirus.</title>
        <authorList>
            <person name="Lambeth L.S."/>
            <person name="Yu M."/>
            <person name="Anderson D.E."/>
            <person name="Crameri G."/>
            <person name="Eaton B.T."/>
            <person name="Wang L.F."/>
        </authorList>
    </citation>
    <scope>NUCLEOTIDE SEQUENCE [LARGE SCALE GENOMIC DNA]</scope>
</reference>
<sequence length="340" mass="38046">MSSTHEFLPGTWANKGCIDDLRPDYDREGKIIPRVRVVYPGTGTRRPGGYMYLFLQGVIEDDILDSQPQTRPPGRTFGAYPLGVGQSTAGPYELLAACQELKIIVRRTVGKGEKLVYYNTTPLNVLAPWKAVLTRGAIFDATKVCNRVEDIPLETPQKFRPVFLTITMLTDSGLYKVPSSVQDIRAPNAVAFNLLVEINAGCSIDQKLYPKVNPADEFKVVSFMVHVGLFQRKKSKPYSHDYCRIKVERMNLVFSLGCVGGLSFHLRVQGKMSKALHAQLGFHRSICYSLMGINPSLNKLLWKTQCSIRKVTAVFQPSVPPEFKIYDDILIDNTGKILTN</sequence>
<feature type="domain" description="Matrix protein N-terminal" evidence="5">
    <location>
        <begin position="6"/>
        <end position="172"/>
    </location>
</feature>
<evidence type="ECO:0000313" key="8">
    <source>
        <dbReference type="Proteomes" id="UP000124824"/>
    </source>
</evidence>
<dbReference type="EMBL" id="FJ362497">
    <property type="protein sequence ID" value="ACL97357.1"/>
    <property type="molecule type" value="Viral_cRNA"/>
</dbReference>
<evidence type="ECO:0000256" key="4">
    <source>
        <dbReference type="ARBA" id="ARBA00023311"/>
    </source>
</evidence>
<dbReference type="OrthoDB" id="5228at10239"/>
<dbReference type="GO" id="GO:0044423">
    <property type="term" value="C:virion component"/>
    <property type="evidence" value="ECO:0007669"/>
    <property type="project" value="UniProtKB-KW"/>
</dbReference>
<dbReference type="RefSeq" id="YP_006347586.1">
    <property type="nucleotide sequence ID" value="NC_017937.1"/>
</dbReference>
<evidence type="ECO:0000256" key="1">
    <source>
        <dbReference type="ARBA" id="ARBA00004328"/>
    </source>
</evidence>
<dbReference type="InterPro" id="IPR000982">
    <property type="entry name" value="Matrix_Paramyxo_N"/>
</dbReference>
<dbReference type="InterPro" id="IPR042539">
    <property type="entry name" value="Matrix_C"/>
</dbReference>
<keyword evidence="8" id="KW-1185">Reference proteome</keyword>